<evidence type="ECO:0000313" key="1">
    <source>
        <dbReference type="EMBL" id="KZS20579.1"/>
    </source>
</evidence>
<dbReference type="EMBL" id="LRGB01000146">
    <property type="protein sequence ID" value="KZS20579.1"/>
    <property type="molecule type" value="Genomic_DNA"/>
</dbReference>
<proteinExistence type="predicted"/>
<comment type="caution">
    <text evidence="1">The sequence shown here is derived from an EMBL/GenBank/DDBJ whole genome shotgun (WGS) entry which is preliminary data.</text>
</comment>
<accession>A0A162RK61</accession>
<reference evidence="1 2" key="1">
    <citation type="submission" date="2016-03" db="EMBL/GenBank/DDBJ databases">
        <title>EvidentialGene: Evidence-directed Construction of Genes on Genomes.</title>
        <authorList>
            <person name="Gilbert D.G."/>
            <person name="Choi J.-H."/>
            <person name="Mockaitis K."/>
            <person name="Colbourne J."/>
            <person name="Pfrender M."/>
        </authorList>
    </citation>
    <scope>NUCLEOTIDE SEQUENCE [LARGE SCALE GENOMIC DNA]</scope>
    <source>
        <strain evidence="1 2">Xinb3</strain>
        <tissue evidence="1">Complete organism</tissue>
    </source>
</reference>
<organism evidence="1 2">
    <name type="scientific">Daphnia magna</name>
    <dbReference type="NCBI Taxonomy" id="35525"/>
    <lineage>
        <taxon>Eukaryota</taxon>
        <taxon>Metazoa</taxon>
        <taxon>Ecdysozoa</taxon>
        <taxon>Arthropoda</taxon>
        <taxon>Crustacea</taxon>
        <taxon>Branchiopoda</taxon>
        <taxon>Diplostraca</taxon>
        <taxon>Cladocera</taxon>
        <taxon>Anomopoda</taxon>
        <taxon>Daphniidae</taxon>
        <taxon>Daphnia</taxon>
    </lineage>
</organism>
<evidence type="ECO:0000313" key="2">
    <source>
        <dbReference type="Proteomes" id="UP000076858"/>
    </source>
</evidence>
<dbReference type="AlphaFoldDB" id="A0A162RK61"/>
<protein>
    <submittedName>
        <fullName evidence="1">Uncharacterized protein</fullName>
    </submittedName>
</protein>
<dbReference type="Proteomes" id="UP000076858">
    <property type="component" value="Unassembled WGS sequence"/>
</dbReference>
<sequence>MLAVWFERKSQQALMLDQCKTITKRKKANPKTKIKSVLLSIFL</sequence>
<keyword evidence="2" id="KW-1185">Reference proteome</keyword>
<gene>
    <name evidence="1" type="ORF">APZ42_012694</name>
</gene>
<name>A0A162RK61_9CRUS</name>